<gene>
    <name evidence="6" type="ORF">FLJC2902T_01690</name>
</gene>
<dbReference type="eggNOG" id="COG2207">
    <property type="taxonomic scope" value="Bacteria"/>
</dbReference>
<keyword evidence="7" id="KW-1185">Reference proteome</keyword>
<dbReference type="InterPro" id="IPR011990">
    <property type="entry name" value="TPR-like_helical_dom_sf"/>
</dbReference>
<feature type="domain" description="HTH araC/xylS-type" evidence="5">
    <location>
        <begin position="459"/>
        <end position="563"/>
    </location>
</feature>
<keyword evidence="4" id="KW-0472">Membrane</keyword>
<dbReference type="Proteomes" id="UP000018004">
    <property type="component" value="Unassembled WGS sequence"/>
</dbReference>
<evidence type="ECO:0000256" key="3">
    <source>
        <dbReference type="ARBA" id="ARBA00023163"/>
    </source>
</evidence>
<keyword evidence="3" id="KW-0804">Transcription</keyword>
<dbReference type="PROSITE" id="PS01124">
    <property type="entry name" value="HTH_ARAC_FAMILY_2"/>
    <property type="match status" value="1"/>
</dbReference>
<evidence type="ECO:0000313" key="6">
    <source>
        <dbReference type="EMBL" id="ESU29696.1"/>
    </source>
</evidence>
<keyword evidence="4" id="KW-1133">Transmembrane helix</keyword>
<dbReference type="SMART" id="SM00028">
    <property type="entry name" value="TPR"/>
    <property type="match status" value="5"/>
</dbReference>
<protein>
    <recommendedName>
        <fullName evidence="5">HTH araC/xylS-type domain-containing protein</fullName>
    </recommendedName>
</protein>
<evidence type="ECO:0000313" key="7">
    <source>
        <dbReference type="Proteomes" id="UP000018004"/>
    </source>
</evidence>
<dbReference type="Pfam" id="PF13181">
    <property type="entry name" value="TPR_8"/>
    <property type="match status" value="1"/>
</dbReference>
<dbReference type="PANTHER" id="PTHR43280:SF2">
    <property type="entry name" value="HTH-TYPE TRANSCRIPTIONAL REGULATOR EXSA"/>
    <property type="match status" value="1"/>
</dbReference>
<dbReference type="Pfam" id="PF12833">
    <property type="entry name" value="HTH_18"/>
    <property type="match status" value="1"/>
</dbReference>
<comment type="caution">
    <text evidence="6">The sequence shown here is derived from an EMBL/GenBank/DDBJ whole genome shotgun (WGS) entry which is preliminary data.</text>
</comment>
<keyword evidence="2" id="KW-0238">DNA-binding</keyword>
<dbReference type="PATRIC" id="fig|1341181.4.peg.164"/>
<dbReference type="AlphaFoldDB" id="V6SSU0"/>
<reference evidence="6 7" key="1">
    <citation type="submission" date="2013-08" db="EMBL/GenBank/DDBJ databases">
        <title>Flavobacterium limnosediminis JC2902 genome sequencing.</title>
        <authorList>
            <person name="Lee K."/>
            <person name="Yi H."/>
            <person name="Park S."/>
            <person name="Chun J."/>
        </authorList>
    </citation>
    <scope>NUCLEOTIDE SEQUENCE [LARGE SCALE GENOMIC DNA]</scope>
    <source>
        <strain evidence="6 7">JC2902</strain>
    </source>
</reference>
<evidence type="ECO:0000256" key="1">
    <source>
        <dbReference type="ARBA" id="ARBA00023015"/>
    </source>
</evidence>
<dbReference type="InterPro" id="IPR019734">
    <property type="entry name" value="TPR_rpt"/>
</dbReference>
<evidence type="ECO:0000256" key="4">
    <source>
        <dbReference type="SAM" id="Phobius"/>
    </source>
</evidence>
<dbReference type="STRING" id="1341181.FLJC2902T_01690"/>
<dbReference type="EMBL" id="AVGG01000001">
    <property type="protein sequence ID" value="ESU29696.1"/>
    <property type="molecule type" value="Genomic_DNA"/>
</dbReference>
<dbReference type="GO" id="GO:0043565">
    <property type="term" value="F:sequence-specific DNA binding"/>
    <property type="evidence" value="ECO:0007669"/>
    <property type="project" value="InterPro"/>
</dbReference>
<dbReference type="SUPFAM" id="SSF46689">
    <property type="entry name" value="Homeodomain-like"/>
    <property type="match status" value="1"/>
</dbReference>
<feature type="transmembrane region" description="Helical" evidence="4">
    <location>
        <begin position="381"/>
        <end position="400"/>
    </location>
</feature>
<dbReference type="eggNOG" id="COG0457">
    <property type="taxonomic scope" value="Bacteria"/>
</dbReference>
<dbReference type="InterPro" id="IPR018060">
    <property type="entry name" value="HTH_AraC"/>
</dbReference>
<accession>V6SSU0</accession>
<evidence type="ECO:0000256" key="2">
    <source>
        <dbReference type="ARBA" id="ARBA00023125"/>
    </source>
</evidence>
<name>V6SSU0_9FLAO</name>
<sequence length="570" mass="66238">MLSQDKSVLSNEEYLTLQDKTRAYFNSNKDSSFFYATKIEKSDNAIHKAFSSGAKGYLYAMKGDFTNAEKYYKNAVKFIKNAPKSYSKTQNESYIYNYGGLIDWLNGKFPNALDNYFAAKKLSESINDIVQIVKINNNIALIDGDAGNYSKAIATTKESDRIIEANSHLFSESQYNINKSNVNINLGVYYESLFLKNITKTHLCDSAFYYFNKTLKYSDDIMENKLKAQKEMGIIYFLKNRIVEAEKAYVSVLTQAKSANFEKEYCNANYNLGFLKYRAKQFEAALVYFQKVDSIYKSSGSNYIEYIHSNYYLAKIYDTLGEPEKALEYSRIYLDNFEKNEFKNYQNVLDVNYKIGNQDLEKEMNTIQKEHKNEVFFKNSMIGFFTFLFITLSVLFIINYKRRKAAEQKITTILKEHELNDAAQNHKSLISSIAVLNEADKVTREVSSISLDNEKELLQKLKSLEEKMFYLRPEFTQQEVAKKIKTNTTYLSYVVNKNYNKSFSVYYNELRINYAVNEIINNLKYREYTTQAIAESVGFKNADSFASSFKKKTGVTPYQFINEIKKRELC</sequence>
<keyword evidence="1" id="KW-0805">Transcription regulation</keyword>
<dbReference type="PANTHER" id="PTHR43280">
    <property type="entry name" value="ARAC-FAMILY TRANSCRIPTIONAL REGULATOR"/>
    <property type="match status" value="1"/>
</dbReference>
<dbReference type="InterPro" id="IPR009057">
    <property type="entry name" value="Homeodomain-like_sf"/>
</dbReference>
<dbReference type="SUPFAM" id="SSF48452">
    <property type="entry name" value="TPR-like"/>
    <property type="match status" value="2"/>
</dbReference>
<dbReference type="Gene3D" id="1.10.10.60">
    <property type="entry name" value="Homeodomain-like"/>
    <property type="match status" value="2"/>
</dbReference>
<proteinExistence type="predicted"/>
<dbReference type="Pfam" id="PF13424">
    <property type="entry name" value="TPR_12"/>
    <property type="match status" value="1"/>
</dbReference>
<dbReference type="Gene3D" id="1.25.40.10">
    <property type="entry name" value="Tetratricopeptide repeat domain"/>
    <property type="match status" value="2"/>
</dbReference>
<keyword evidence="4" id="KW-0812">Transmembrane</keyword>
<organism evidence="6 7">
    <name type="scientific">Flavobacterium limnosediminis JC2902</name>
    <dbReference type="NCBI Taxonomy" id="1341181"/>
    <lineage>
        <taxon>Bacteria</taxon>
        <taxon>Pseudomonadati</taxon>
        <taxon>Bacteroidota</taxon>
        <taxon>Flavobacteriia</taxon>
        <taxon>Flavobacteriales</taxon>
        <taxon>Flavobacteriaceae</taxon>
        <taxon>Flavobacterium</taxon>
    </lineage>
</organism>
<evidence type="ECO:0000259" key="5">
    <source>
        <dbReference type="PROSITE" id="PS01124"/>
    </source>
</evidence>
<dbReference type="GO" id="GO:0003700">
    <property type="term" value="F:DNA-binding transcription factor activity"/>
    <property type="evidence" value="ECO:0007669"/>
    <property type="project" value="InterPro"/>
</dbReference>
<dbReference type="SMART" id="SM00342">
    <property type="entry name" value="HTH_ARAC"/>
    <property type="match status" value="1"/>
</dbReference>